<protein>
    <submittedName>
        <fullName evidence="1">Uncharacterized protein</fullName>
    </submittedName>
</protein>
<evidence type="ECO:0000313" key="2">
    <source>
        <dbReference type="Proteomes" id="UP001257659"/>
    </source>
</evidence>
<comment type="caution">
    <text evidence="1">The sequence shown here is derived from an EMBL/GenBank/DDBJ whole genome shotgun (WGS) entry which is preliminary data.</text>
</comment>
<dbReference type="Proteomes" id="UP001257659">
    <property type="component" value="Unassembled WGS sequence"/>
</dbReference>
<proteinExistence type="predicted"/>
<organism evidence="1 2">
    <name type="scientific">Mesonia maritima</name>
    <dbReference type="NCBI Taxonomy" id="1793873"/>
    <lineage>
        <taxon>Bacteria</taxon>
        <taxon>Pseudomonadati</taxon>
        <taxon>Bacteroidota</taxon>
        <taxon>Flavobacteriia</taxon>
        <taxon>Flavobacteriales</taxon>
        <taxon>Flavobacteriaceae</taxon>
        <taxon>Mesonia</taxon>
    </lineage>
</organism>
<evidence type="ECO:0000313" key="1">
    <source>
        <dbReference type="EMBL" id="MDR6299388.1"/>
    </source>
</evidence>
<sequence>MKLIKIYASLIVFFLSLSTYSQYGVIEMKNGDRLEVADGNFLVENEQLRYYKEKVESKGFSLFGIRSKKQKQEYLDKTNAVNIDDIKVIHTQGELFVGNKKIANYSGIRYIKIKRKYQEFYVIENDKCSLLIKNEGSLSNAIFSYYVQEDNKEPYIIHKSGTGLGPKYKRRSKKYFKDCEPAMRYIKKDLKLLTLPKLVQIYNKNCAE</sequence>
<gene>
    <name evidence="1" type="ORF">GGR31_000004</name>
</gene>
<accession>A0ABU1K1A5</accession>
<name>A0ABU1K1A5_9FLAO</name>
<keyword evidence="2" id="KW-1185">Reference proteome</keyword>
<reference evidence="1 2" key="1">
    <citation type="submission" date="2023-07" db="EMBL/GenBank/DDBJ databases">
        <title>Genomic Encyclopedia of Type Strains, Phase IV (KMG-IV): sequencing the most valuable type-strain genomes for metagenomic binning, comparative biology and taxonomic classification.</title>
        <authorList>
            <person name="Goeker M."/>
        </authorList>
    </citation>
    <scope>NUCLEOTIDE SEQUENCE [LARGE SCALE GENOMIC DNA]</scope>
    <source>
        <strain evidence="1 2">DSM 102814</strain>
    </source>
</reference>
<dbReference type="RefSeq" id="WP_309726030.1">
    <property type="nucleotide sequence ID" value="NZ_JAVDQA010000001.1"/>
</dbReference>
<dbReference type="EMBL" id="JAVDQA010000001">
    <property type="protein sequence ID" value="MDR6299388.1"/>
    <property type="molecule type" value="Genomic_DNA"/>
</dbReference>